<name>A0A951UQ45_9CYAN</name>
<proteinExistence type="predicted"/>
<protein>
    <submittedName>
        <fullName evidence="1">Uncharacterized protein</fullName>
    </submittedName>
</protein>
<evidence type="ECO:0000313" key="2">
    <source>
        <dbReference type="Proteomes" id="UP000757435"/>
    </source>
</evidence>
<dbReference type="EMBL" id="JAHHHD010000039">
    <property type="protein sequence ID" value="MBW4661519.1"/>
    <property type="molecule type" value="Genomic_DNA"/>
</dbReference>
<organism evidence="1 2">
    <name type="scientific">Drouetiella hepatica Uher 2000/2452</name>
    <dbReference type="NCBI Taxonomy" id="904376"/>
    <lineage>
        <taxon>Bacteria</taxon>
        <taxon>Bacillati</taxon>
        <taxon>Cyanobacteriota</taxon>
        <taxon>Cyanophyceae</taxon>
        <taxon>Oculatellales</taxon>
        <taxon>Oculatellaceae</taxon>
        <taxon>Drouetiella</taxon>
    </lineage>
</organism>
<dbReference type="AlphaFoldDB" id="A0A951UQ45"/>
<sequence length="79" mass="9243">MNKTHRYIRQVSGEHYAIEAVEGDRFSMTAYGEGIKPGDYLLLTENSQIVRYQIEQIDYYADPPDLWVGLLIKCFEVQR</sequence>
<dbReference type="Proteomes" id="UP000757435">
    <property type="component" value="Unassembled WGS sequence"/>
</dbReference>
<reference evidence="1" key="1">
    <citation type="submission" date="2021-05" db="EMBL/GenBank/DDBJ databases">
        <authorList>
            <person name="Pietrasiak N."/>
            <person name="Ward R."/>
            <person name="Stajich J.E."/>
            <person name="Kurbessoian T."/>
        </authorList>
    </citation>
    <scope>NUCLEOTIDE SEQUENCE</scope>
    <source>
        <strain evidence="1">UHER 2000/2452</strain>
    </source>
</reference>
<gene>
    <name evidence="1" type="ORF">KME15_22840</name>
</gene>
<comment type="caution">
    <text evidence="1">The sequence shown here is derived from an EMBL/GenBank/DDBJ whole genome shotgun (WGS) entry which is preliminary data.</text>
</comment>
<evidence type="ECO:0000313" key="1">
    <source>
        <dbReference type="EMBL" id="MBW4661519.1"/>
    </source>
</evidence>
<accession>A0A951UQ45</accession>
<reference evidence="1" key="2">
    <citation type="journal article" date="2022" name="Microbiol. Resour. Announc.">
        <title>Metagenome Sequencing to Explore Phylogenomics of Terrestrial Cyanobacteria.</title>
        <authorList>
            <person name="Ward R.D."/>
            <person name="Stajich J.E."/>
            <person name="Johansen J.R."/>
            <person name="Huntemann M."/>
            <person name="Clum A."/>
            <person name="Foster B."/>
            <person name="Foster B."/>
            <person name="Roux S."/>
            <person name="Palaniappan K."/>
            <person name="Varghese N."/>
            <person name="Mukherjee S."/>
            <person name="Reddy T.B.K."/>
            <person name="Daum C."/>
            <person name="Copeland A."/>
            <person name="Chen I.A."/>
            <person name="Ivanova N.N."/>
            <person name="Kyrpides N.C."/>
            <person name="Shapiro N."/>
            <person name="Eloe-Fadrosh E.A."/>
            <person name="Pietrasiak N."/>
        </authorList>
    </citation>
    <scope>NUCLEOTIDE SEQUENCE</scope>
    <source>
        <strain evidence="1">UHER 2000/2452</strain>
    </source>
</reference>